<comment type="caution">
    <text evidence="4">The sequence shown here is derived from an EMBL/GenBank/DDBJ whole genome shotgun (WGS) entry which is preliminary data.</text>
</comment>
<dbReference type="SUPFAM" id="SSF63892">
    <property type="entry name" value="Pyridoxine 5'-phosphate synthase"/>
    <property type="match status" value="1"/>
</dbReference>
<dbReference type="Gene3D" id="3.20.20.70">
    <property type="entry name" value="Aldolase class I"/>
    <property type="match status" value="1"/>
</dbReference>
<dbReference type="Pfam" id="PF03740">
    <property type="entry name" value="PdxJ"/>
    <property type="match status" value="1"/>
</dbReference>
<dbReference type="EMBL" id="JAAGAX010000511">
    <property type="protein sequence ID" value="KAF2281796.1"/>
    <property type="molecule type" value="Genomic_DNA"/>
</dbReference>
<dbReference type="GO" id="GO:0033856">
    <property type="term" value="F:pyridoxine 5'-phosphate synthase activity"/>
    <property type="evidence" value="ECO:0007669"/>
    <property type="project" value="InterPro"/>
</dbReference>
<evidence type="ECO:0000256" key="1">
    <source>
        <dbReference type="ARBA" id="ARBA00022490"/>
    </source>
</evidence>
<keyword evidence="5" id="KW-1185">Reference proteome</keyword>
<name>A0A6A6K152_HEVBR</name>
<evidence type="ECO:0000313" key="5">
    <source>
        <dbReference type="Proteomes" id="UP000467840"/>
    </source>
</evidence>
<evidence type="ECO:0008006" key="6">
    <source>
        <dbReference type="Google" id="ProtNLM"/>
    </source>
</evidence>
<dbReference type="Proteomes" id="UP000467840">
    <property type="component" value="Unassembled WGS sequence"/>
</dbReference>
<reference evidence="4 5" key="1">
    <citation type="journal article" date="2020" name="Mol. Plant">
        <title>The Chromosome-Based Rubber Tree Genome Provides New Insights into Spurge Genome Evolution and Rubber Biosynthesis.</title>
        <authorList>
            <person name="Liu J."/>
            <person name="Shi C."/>
            <person name="Shi C.C."/>
            <person name="Li W."/>
            <person name="Zhang Q.J."/>
            <person name="Zhang Y."/>
            <person name="Li K."/>
            <person name="Lu H.F."/>
            <person name="Shi C."/>
            <person name="Zhu S.T."/>
            <person name="Xiao Z.Y."/>
            <person name="Nan H."/>
            <person name="Yue Y."/>
            <person name="Zhu X.G."/>
            <person name="Wu Y."/>
            <person name="Hong X.N."/>
            <person name="Fan G.Y."/>
            <person name="Tong Y."/>
            <person name="Zhang D."/>
            <person name="Mao C.L."/>
            <person name="Liu Y.L."/>
            <person name="Hao S.J."/>
            <person name="Liu W.Q."/>
            <person name="Lv M.Q."/>
            <person name="Zhang H.B."/>
            <person name="Liu Y."/>
            <person name="Hu-Tang G.R."/>
            <person name="Wang J.P."/>
            <person name="Wang J.H."/>
            <person name="Sun Y.H."/>
            <person name="Ni S.B."/>
            <person name="Chen W.B."/>
            <person name="Zhang X.C."/>
            <person name="Jiao Y.N."/>
            <person name="Eichler E.E."/>
            <person name="Li G.H."/>
            <person name="Liu X."/>
            <person name="Gao L.Z."/>
        </authorList>
    </citation>
    <scope>NUCLEOTIDE SEQUENCE [LARGE SCALE GENOMIC DNA]</scope>
    <source>
        <strain evidence="5">cv. GT1</strain>
        <tissue evidence="4">Leaf</tissue>
    </source>
</reference>
<dbReference type="NCBIfam" id="TIGR00559">
    <property type="entry name" value="pdxJ"/>
    <property type="match status" value="1"/>
</dbReference>
<proteinExistence type="inferred from homology"/>
<dbReference type="CDD" id="cd00003">
    <property type="entry name" value="PNPsynthase"/>
    <property type="match status" value="1"/>
</dbReference>
<dbReference type="GO" id="GO:0005829">
    <property type="term" value="C:cytosol"/>
    <property type="evidence" value="ECO:0007669"/>
    <property type="project" value="TreeGrafter"/>
</dbReference>
<keyword evidence="2" id="KW-0808">Transferase</keyword>
<dbReference type="InterPro" id="IPR036130">
    <property type="entry name" value="Pyridoxine-5'_phos_synth"/>
</dbReference>
<keyword evidence="1" id="KW-0963">Cytoplasm</keyword>
<dbReference type="PANTHER" id="PTHR30456">
    <property type="entry name" value="PYRIDOXINE 5'-PHOSPHATE SYNTHASE"/>
    <property type="match status" value="1"/>
</dbReference>
<dbReference type="InterPro" id="IPR004569">
    <property type="entry name" value="PyrdxlP_synth_PdxJ"/>
</dbReference>
<dbReference type="NCBIfam" id="NF003627">
    <property type="entry name" value="PRK05265.1-5"/>
    <property type="match status" value="1"/>
</dbReference>
<dbReference type="NCBIfam" id="NF003625">
    <property type="entry name" value="PRK05265.1-3"/>
    <property type="match status" value="1"/>
</dbReference>
<protein>
    <recommendedName>
        <fullName evidence="6">Pyridoxine 5'-phosphate synthase</fullName>
    </recommendedName>
</protein>
<dbReference type="PANTHER" id="PTHR30456:SF0">
    <property type="entry name" value="PYRIDOXINE 5'-PHOSPHATE SYNTHASE"/>
    <property type="match status" value="1"/>
</dbReference>
<evidence type="ECO:0000256" key="3">
    <source>
        <dbReference type="ARBA" id="ARBA00023096"/>
    </source>
</evidence>
<dbReference type="InterPro" id="IPR013785">
    <property type="entry name" value="Aldolase_TIM"/>
</dbReference>
<dbReference type="SUPFAM" id="SSF52374">
    <property type="entry name" value="Nucleotidylyl transferase"/>
    <property type="match status" value="1"/>
</dbReference>
<keyword evidence="3" id="KW-0664">Pyridoxine biosynthesis</keyword>
<dbReference type="AlphaFoldDB" id="A0A6A6K152"/>
<accession>A0A6A6K152</accession>
<organism evidence="4 5">
    <name type="scientific">Hevea brasiliensis</name>
    <name type="common">Para rubber tree</name>
    <name type="synonym">Siphonia brasiliensis</name>
    <dbReference type="NCBI Taxonomy" id="3981"/>
    <lineage>
        <taxon>Eukaryota</taxon>
        <taxon>Viridiplantae</taxon>
        <taxon>Streptophyta</taxon>
        <taxon>Embryophyta</taxon>
        <taxon>Tracheophyta</taxon>
        <taxon>Spermatophyta</taxon>
        <taxon>Magnoliopsida</taxon>
        <taxon>eudicotyledons</taxon>
        <taxon>Gunneridae</taxon>
        <taxon>Pentapetalae</taxon>
        <taxon>rosids</taxon>
        <taxon>fabids</taxon>
        <taxon>Malpighiales</taxon>
        <taxon>Euphorbiaceae</taxon>
        <taxon>Crotonoideae</taxon>
        <taxon>Micrandreae</taxon>
        <taxon>Hevea</taxon>
    </lineage>
</organism>
<gene>
    <name evidence="4" type="ORF">GH714_042620</name>
</gene>
<sequence length="325" mass="36544">MVENVIARYRSMKVMCADSPYSYKVVRNLQAKYPRARFVWIAGSDTLSTMHKWYRWEQFCKLLPIVLLERPGYVYNVLRMPFAVAMELQLGVNVDHVATLRNLRGTTYPDVVKIANEAVECGADFITVHLREDRRHIKDGDVFALKQRLAVPLNLEMAATREMLEIAKKVVPQYVCLVPEKREEVTTESGVDAKAMFDTLAPIISDLRQSGIGITLFIEPEEEQVDYAKKLCADKVELHVGAYCLSKSQMELERIAKAAAYSHAQGIECHAGHGIDYGTAATIAAIRHVSALNVGHFLICESLLHGVGSAVRNMKKIISERRHSI</sequence>
<evidence type="ECO:0000313" key="4">
    <source>
        <dbReference type="EMBL" id="KAF2281796.1"/>
    </source>
</evidence>
<dbReference type="GO" id="GO:0008615">
    <property type="term" value="P:pyridoxine biosynthetic process"/>
    <property type="evidence" value="ECO:0007669"/>
    <property type="project" value="UniProtKB-KW"/>
</dbReference>
<dbReference type="HAMAP" id="MF_00279">
    <property type="entry name" value="PdxJ"/>
    <property type="match status" value="1"/>
</dbReference>
<evidence type="ECO:0000256" key="2">
    <source>
        <dbReference type="ARBA" id="ARBA00022679"/>
    </source>
</evidence>